<proteinExistence type="predicted"/>
<organism evidence="1 2">
    <name type="scientific">Paramagnetospirillum caucaseum</name>
    <dbReference type="NCBI Taxonomy" id="1244869"/>
    <lineage>
        <taxon>Bacteria</taxon>
        <taxon>Pseudomonadati</taxon>
        <taxon>Pseudomonadota</taxon>
        <taxon>Alphaproteobacteria</taxon>
        <taxon>Rhodospirillales</taxon>
        <taxon>Magnetospirillaceae</taxon>
        <taxon>Paramagnetospirillum</taxon>
    </lineage>
</organism>
<dbReference type="AlphaFoldDB" id="M2Z1S2"/>
<comment type="caution">
    <text evidence="1">The sequence shown here is derived from an EMBL/GenBank/DDBJ whole genome shotgun (WGS) entry which is preliminary data.</text>
</comment>
<gene>
    <name evidence="1" type="ORF">H261_19394</name>
</gene>
<evidence type="ECO:0000313" key="2">
    <source>
        <dbReference type="Proteomes" id="UP000011744"/>
    </source>
</evidence>
<reference evidence="1 2" key="1">
    <citation type="journal article" date="2014" name="Genome Announc.">
        <title>Draft Genome Sequence of Magnetospirillum sp. Strain SO-1, a Freshwater Magnetotactic Bacterium Isolated from the Ol'khovka River, Russia.</title>
        <authorList>
            <person name="Grouzdev D.S."/>
            <person name="Dziuba M.V."/>
            <person name="Sukhacheva M.S."/>
            <person name="Mardanov A.V."/>
            <person name="Beletskiy A.V."/>
            <person name="Kuznetsov B.B."/>
            <person name="Skryabin K.G."/>
        </authorList>
    </citation>
    <scope>NUCLEOTIDE SEQUENCE [LARGE SCALE GENOMIC DNA]</scope>
    <source>
        <strain evidence="1 2">SO-1</strain>
    </source>
</reference>
<accession>M2Z1S2</accession>
<keyword evidence="2" id="KW-1185">Reference proteome</keyword>
<protein>
    <submittedName>
        <fullName evidence="1">Uncharacterized protein</fullName>
    </submittedName>
</protein>
<dbReference type="Proteomes" id="UP000011744">
    <property type="component" value="Unassembled WGS sequence"/>
</dbReference>
<evidence type="ECO:0000313" key="1">
    <source>
        <dbReference type="EMBL" id="EME68235.1"/>
    </source>
</evidence>
<dbReference type="EMBL" id="AONQ01000074">
    <property type="protein sequence ID" value="EME68235.1"/>
    <property type="molecule type" value="Genomic_DNA"/>
</dbReference>
<sequence>MSVVSRAWIWVTVSAWSWVEASAAMSVVSQFAMLVVDSVGIRVAAMKVTEETTATPFLEIYAPLRTPARLKHIGTQVN</sequence>
<name>M2Z1S2_9PROT</name>